<sequence length="231" mass="26887">MAHIILADEYADNSFGKFSQLPPELRIHIWNMAIMEEARERIIIMDVFNPGRFCPTRDLASPFLLVDRESRGCATDYYNYKAKVTRRGSGRASGTVYLRPEHHLFAIDQMGQDLKFGMECRRCFKCLARIPSSCEAFLHEEVMSRVTSGLLLKQCRRETYVRESCKFLPNLRNVYWLEWPRKPCAIHPSVFLNTLAHLGPTMTTSVFESLGAYWVYCEWQAEPPLENRYES</sequence>
<evidence type="ECO:0000313" key="2">
    <source>
        <dbReference type="EMBL" id="KAK9774090.1"/>
    </source>
</evidence>
<keyword evidence="3" id="KW-1185">Reference proteome</keyword>
<feature type="domain" description="2EXR" evidence="1">
    <location>
        <begin position="15"/>
        <end position="102"/>
    </location>
</feature>
<reference evidence="2 3" key="1">
    <citation type="submission" date="2024-02" db="EMBL/GenBank/DDBJ databases">
        <title>First draft genome assembly of two strains of Seiridium cardinale.</title>
        <authorList>
            <person name="Emiliani G."/>
            <person name="Scali E."/>
        </authorList>
    </citation>
    <scope>NUCLEOTIDE SEQUENCE [LARGE SCALE GENOMIC DNA]</scope>
    <source>
        <strain evidence="2 3">BM-138-000479</strain>
    </source>
</reference>
<dbReference type="EMBL" id="JARVKM010000044">
    <property type="protein sequence ID" value="KAK9774090.1"/>
    <property type="molecule type" value="Genomic_DNA"/>
</dbReference>
<organism evidence="2 3">
    <name type="scientific">Seiridium cardinale</name>
    <dbReference type="NCBI Taxonomy" id="138064"/>
    <lineage>
        <taxon>Eukaryota</taxon>
        <taxon>Fungi</taxon>
        <taxon>Dikarya</taxon>
        <taxon>Ascomycota</taxon>
        <taxon>Pezizomycotina</taxon>
        <taxon>Sordariomycetes</taxon>
        <taxon>Xylariomycetidae</taxon>
        <taxon>Amphisphaeriales</taxon>
        <taxon>Sporocadaceae</taxon>
        <taxon>Seiridium</taxon>
    </lineage>
</organism>
<comment type="caution">
    <text evidence="2">The sequence shown here is derived from an EMBL/GenBank/DDBJ whole genome shotgun (WGS) entry which is preliminary data.</text>
</comment>
<proteinExistence type="predicted"/>
<dbReference type="Pfam" id="PF20150">
    <property type="entry name" value="2EXR"/>
    <property type="match status" value="1"/>
</dbReference>
<gene>
    <name evidence="2" type="ORF">SCAR479_09204</name>
</gene>
<dbReference type="InterPro" id="IPR045518">
    <property type="entry name" value="2EXR"/>
</dbReference>
<accession>A0ABR2XJU6</accession>
<dbReference type="Proteomes" id="UP001465668">
    <property type="component" value="Unassembled WGS sequence"/>
</dbReference>
<evidence type="ECO:0000313" key="3">
    <source>
        <dbReference type="Proteomes" id="UP001465668"/>
    </source>
</evidence>
<evidence type="ECO:0000259" key="1">
    <source>
        <dbReference type="Pfam" id="PF20150"/>
    </source>
</evidence>
<protein>
    <submittedName>
        <fullName evidence="2">2EXR domain-containing protein</fullName>
    </submittedName>
</protein>
<name>A0ABR2XJU6_9PEZI</name>